<keyword evidence="9" id="KW-1185">Reference proteome</keyword>
<dbReference type="InterPro" id="IPR027417">
    <property type="entry name" value="P-loop_NTPase"/>
</dbReference>
<accession>A0A6P8HWE5</accession>
<evidence type="ECO:0000313" key="10">
    <source>
        <dbReference type="RefSeq" id="XP_031556980.1"/>
    </source>
</evidence>
<evidence type="ECO:0000256" key="3">
    <source>
        <dbReference type="ARBA" id="ARBA00023235"/>
    </source>
</evidence>
<evidence type="ECO:0000256" key="7">
    <source>
        <dbReference type="ARBA" id="ARBA00044542"/>
    </source>
</evidence>
<protein>
    <recommendedName>
        <fullName evidence="6">DNA 3'-5' helicase</fullName>
        <ecNumber evidence="6">5.6.2.4</ecNumber>
    </recommendedName>
    <alternativeName>
        <fullName evidence="7">DNA 3'-5' helicase BLM</fullName>
    </alternativeName>
</protein>
<evidence type="ECO:0000313" key="9">
    <source>
        <dbReference type="Proteomes" id="UP000515163"/>
    </source>
</evidence>
<evidence type="ECO:0000256" key="5">
    <source>
        <dbReference type="ARBA" id="ARBA00034617"/>
    </source>
</evidence>
<dbReference type="GO" id="GO:0005634">
    <property type="term" value="C:nucleus"/>
    <property type="evidence" value="ECO:0007669"/>
    <property type="project" value="TreeGrafter"/>
</dbReference>
<dbReference type="Pfam" id="PF00271">
    <property type="entry name" value="Helicase_C"/>
    <property type="match status" value="1"/>
</dbReference>
<dbReference type="Gene3D" id="3.40.50.300">
    <property type="entry name" value="P-loop containing nucleotide triphosphate hydrolases"/>
    <property type="match status" value="2"/>
</dbReference>
<dbReference type="Proteomes" id="UP000515163">
    <property type="component" value="Unplaced"/>
</dbReference>
<dbReference type="PROSITE" id="PS51194">
    <property type="entry name" value="HELICASE_CTER"/>
    <property type="match status" value="1"/>
</dbReference>
<name>A0A6P8HWE5_ACTTE</name>
<dbReference type="AlphaFoldDB" id="A0A6P8HWE5"/>
<keyword evidence="4" id="KW-0539">Nucleus</keyword>
<feature type="domain" description="Helicase C-terminal" evidence="8">
    <location>
        <begin position="107"/>
        <end position="220"/>
    </location>
</feature>
<keyword evidence="3" id="KW-0413">Isomerase</keyword>
<dbReference type="InParanoid" id="A0A6P8HWE5"/>
<dbReference type="InterPro" id="IPR001650">
    <property type="entry name" value="Helicase_C-like"/>
</dbReference>
<dbReference type="GeneID" id="116293661"/>
<keyword evidence="2" id="KW-0238">DNA-binding</keyword>
<comment type="similarity">
    <text evidence="1">Belongs to the helicase family. RecQ subfamily.</text>
</comment>
<dbReference type="GO" id="GO:0005694">
    <property type="term" value="C:chromosome"/>
    <property type="evidence" value="ECO:0007669"/>
    <property type="project" value="TreeGrafter"/>
</dbReference>
<dbReference type="RefSeq" id="XP_031556980.1">
    <property type="nucleotide sequence ID" value="XM_031701120.1"/>
</dbReference>
<evidence type="ECO:0000256" key="6">
    <source>
        <dbReference type="ARBA" id="ARBA00034808"/>
    </source>
</evidence>
<gene>
    <name evidence="10" type="primary">LOC116293661</name>
</gene>
<dbReference type="GO" id="GO:0005737">
    <property type="term" value="C:cytoplasm"/>
    <property type="evidence" value="ECO:0007669"/>
    <property type="project" value="TreeGrafter"/>
</dbReference>
<dbReference type="EC" id="5.6.2.4" evidence="6"/>
<comment type="catalytic activity">
    <reaction evidence="5">
        <text>Couples ATP hydrolysis with the unwinding of duplex DNA by translocating in the 3'-5' direction.</text>
        <dbReference type="EC" id="5.6.2.4"/>
    </reaction>
</comment>
<dbReference type="PANTHER" id="PTHR13710:SF153">
    <property type="entry name" value="RECQ-LIKE DNA HELICASE BLM"/>
    <property type="match status" value="1"/>
</dbReference>
<dbReference type="GO" id="GO:0043138">
    <property type="term" value="F:3'-5' DNA helicase activity"/>
    <property type="evidence" value="ECO:0007669"/>
    <property type="project" value="UniProtKB-EC"/>
</dbReference>
<dbReference type="GO" id="GO:0000724">
    <property type="term" value="P:double-strand break repair via homologous recombination"/>
    <property type="evidence" value="ECO:0007669"/>
    <property type="project" value="TreeGrafter"/>
</dbReference>
<dbReference type="KEGG" id="aten:116293661"/>
<dbReference type="GO" id="GO:0009378">
    <property type="term" value="F:four-way junction helicase activity"/>
    <property type="evidence" value="ECO:0007669"/>
    <property type="project" value="TreeGrafter"/>
</dbReference>
<reference evidence="10" key="1">
    <citation type="submission" date="2025-08" db="UniProtKB">
        <authorList>
            <consortium name="RefSeq"/>
        </authorList>
    </citation>
    <scope>IDENTIFICATION</scope>
</reference>
<evidence type="ECO:0000256" key="1">
    <source>
        <dbReference type="ARBA" id="ARBA00005446"/>
    </source>
</evidence>
<dbReference type="OrthoDB" id="5989133at2759"/>
<evidence type="ECO:0000256" key="4">
    <source>
        <dbReference type="ARBA" id="ARBA00023242"/>
    </source>
</evidence>
<evidence type="ECO:0000256" key="2">
    <source>
        <dbReference type="ARBA" id="ARBA00023125"/>
    </source>
</evidence>
<sequence>MLQSDVYQKNLFGLVTDEAHVVPKWGKKSSKQRKAAFRQCFFRLGEIRSLLPVGAPVLALTATATEEVRRETIEGLALKPDVHQIVVSPDRPNIYLYKAKVNKNLKCFEWLISALKKDNLDTPKTIVYCKSQKQCGQLYRHFKIELGPNAYYPDGSKQLSKNCLIGMYHANTLSKHKERVAEAFFESSANCRVIFATTALGMGINVQDIHQVIHYGPPPP</sequence>
<dbReference type="PANTHER" id="PTHR13710">
    <property type="entry name" value="DNA HELICASE RECQ FAMILY MEMBER"/>
    <property type="match status" value="1"/>
</dbReference>
<proteinExistence type="inferred from homology"/>
<organism evidence="9 10">
    <name type="scientific">Actinia tenebrosa</name>
    <name type="common">Australian red waratah sea anemone</name>
    <dbReference type="NCBI Taxonomy" id="6105"/>
    <lineage>
        <taxon>Eukaryota</taxon>
        <taxon>Metazoa</taxon>
        <taxon>Cnidaria</taxon>
        <taxon>Anthozoa</taxon>
        <taxon>Hexacorallia</taxon>
        <taxon>Actiniaria</taxon>
        <taxon>Actiniidae</taxon>
        <taxon>Actinia</taxon>
    </lineage>
</organism>
<dbReference type="SUPFAM" id="SSF52540">
    <property type="entry name" value="P-loop containing nucleoside triphosphate hydrolases"/>
    <property type="match status" value="1"/>
</dbReference>
<dbReference type="GO" id="GO:0003677">
    <property type="term" value="F:DNA binding"/>
    <property type="evidence" value="ECO:0007669"/>
    <property type="project" value="UniProtKB-KW"/>
</dbReference>
<evidence type="ECO:0000259" key="8">
    <source>
        <dbReference type="PROSITE" id="PS51194"/>
    </source>
</evidence>